<dbReference type="EMBL" id="AUYB01000122">
    <property type="protein sequence ID" value="KZN33650.1"/>
    <property type="molecule type" value="Genomic_DNA"/>
</dbReference>
<evidence type="ECO:0000313" key="7">
    <source>
        <dbReference type="EMBL" id="KZN33650.1"/>
    </source>
</evidence>
<comment type="caution">
    <text evidence="7">The sequence shown here is derived from an EMBL/GenBank/DDBJ whole genome shotgun (WGS) entry which is preliminary data.</text>
</comment>
<keyword evidence="5" id="KW-0812">Transmembrane</keyword>
<gene>
    <name evidence="7" type="ORF">N475_19955</name>
</gene>
<accession>A0A161XU26</accession>
<dbReference type="GO" id="GO:0004130">
    <property type="term" value="F:cytochrome-c peroxidase activity"/>
    <property type="evidence" value="ECO:0007669"/>
    <property type="project" value="TreeGrafter"/>
</dbReference>
<dbReference type="STRING" id="43657.S4054249_25105"/>
<organism evidence="7 8">
    <name type="scientific">Pseudoalteromonas luteoviolacea DSM 6061</name>
    <dbReference type="NCBI Taxonomy" id="1365250"/>
    <lineage>
        <taxon>Bacteria</taxon>
        <taxon>Pseudomonadati</taxon>
        <taxon>Pseudomonadota</taxon>
        <taxon>Gammaproteobacteria</taxon>
        <taxon>Alteromonadales</taxon>
        <taxon>Pseudoalteromonadaceae</taxon>
        <taxon>Pseudoalteromonas</taxon>
    </lineage>
</organism>
<feature type="domain" description="Cytochrome c" evidence="6">
    <location>
        <begin position="407"/>
        <end position="691"/>
    </location>
</feature>
<dbReference type="AlphaFoldDB" id="A0A161XU26"/>
<protein>
    <recommendedName>
        <fullName evidence="6">Cytochrome c domain-containing protein</fullName>
    </recommendedName>
</protein>
<proteinExistence type="predicted"/>
<evidence type="ECO:0000256" key="1">
    <source>
        <dbReference type="ARBA" id="ARBA00022617"/>
    </source>
</evidence>
<evidence type="ECO:0000313" key="8">
    <source>
        <dbReference type="Proteomes" id="UP000076643"/>
    </source>
</evidence>
<dbReference type="PROSITE" id="PS51007">
    <property type="entry name" value="CYTC"/>
    <property type="match status" value="1"/>
</dbReference>
<evidence type="ECO:0000256" key="3">
    <source>
        <dbReference type="ARBA" id="ARBA00023004"/>
    </source>
</evidence>
<dbReference type="InterPro" id="IPR036909">
    <property type="entry name" value="Cyt_c-like_dom_sf"/>
</dbReference>
<dbReference type="Pfam" id="PF21419">
    <property type="entry name" value="RoxA-like_Cyt-c"/>
    <property type="match status" value="1"/>
</dbReference>
<sequence>MSRNYPIVLGWLLKKWPWILSILIVIAIAAFVFRTLTALSELKYGLTPPELPEYQHLKTEFINQNGWLSKEQQYDHQWPYHASQGTATLPIPYEWLDALEAPKNMPWFIFFGQEKAFLSEYIYRIGFINLNDVDQNLDSSVNYSEKQQLPLGLAKTASIHMPGLDRRATAVGFTCTACHTGQFTYQNTRYIVDGGPAMTDLGLLTKSLGAAIGQTVLSSKLAPFDGRFERFARKVLGSNYNVVSKAKLKSALQETVTKLAKGQDTINVTEGFTRLDALNRIGNKVFADNMDRPENYNPIEAPVNYPHIWTTSWFDWVQYDGSIMQPLVRNSGEALGVAAFVDMKIPKTLLDQPATFSSSIPMKTLYEIEHWLAGEYPLENYQAGQLGNISGLKAPKWPSSLPNINTTLAAKGKKLYENNCQSCHLPPMDSPDFWSNHWYHISYENDGHIKQTDKKYLHLTMVKVDKIGTDPAQSEVLAKRTVNTKELGLNTDLCVEIDPLQKTEEMQSPLQFVNVQDSAANNFALALGAVVQQTNDQWFEQNYITNSAQTELEGSRPNCLRSNAGYKARPLNGIWATAPYLHNGSVPNLYSLLSEPTDRPTFVELGGLEFDPINVGITQSKHVAQMNVNVNALPANQTEDYQGGFFILDTRQAGNFNTGHAFTDNPDTPGKIGKKFSHEEKMALIEYLKTL</sequence>
<dbReference type="InterPro" id="IPR047758">
    <property type="entry name" value="CytoC_perox"/>
</dbReference>
<keyword evidence="2 4" id="KW-0479">Metal-binding</keyword>
<dbReference type="PANTHER" id="PTHR30600">
    <property type="entry name" value="CYTOCHROME C PEROXIDASE-RELATED"/>
    <property type="match status" value="1"/>
</dbReference>
<keyword evidence="5" id="KW-0472">Membrane</keyword>
<dbReference type="GO" id="GO:0046872">
    <property type="term" value="F:metal ion binding"/>
    <property type="evidence" value="ECO:0007669"/>
    <property type="project" value="UniProtKB-KW"/>
</dbReference>
<dbReference type="GO" id="GO:0020037">
    <property type="term" value="F:heme binding"/>
    <property type="evidence" value="ECO:0007669"/>
    <property type="project" value="InterPro"/>
</dbReference>
<dbReference type="NCBIfam" id="NF040606">
    <property type="entry name" value="CytoC_perox"/>
    <property type="match status" value="1"/>
</dbReference>
<dbReference type="PATRIC" id="fig|1365250.3.peg.3698"/>
<name>A0A161XU26_9GAMM</name>
<dbReference type="PANTHER" id="PTHR30600:SF9">
    <property type="entry name" value="BLR7738 PROTEIN"/>
    <property type="match status" value="1"/>
</dbReference>
<keyword evidence="8" id="KW-1185">Reference proteome</keyword>
<keyword evidence="3 4" id="KW-0408">Iron</keyword>
<dbReference type="GO" id="GO:0009055">
    <property type="term" value="F:electron transfer activity"/>
    <property type="evidence" value="ECO:0007669"/>
    <property type="project" value="InterPro"/>
</dbReference>
<keyword evidence="1 4" id="KW-0349">Heme</keyword>
<keyword evidence="5" id="KW-1133">Transmembrane helix</keyword>
<dbReference type="InterPro" id="IPR009056">
    <property type="entry name" value="Cyt_c-like_dom"/>
</dbReference>
<dbReference type="Gene3D" id="1.10.760.10">
    <property type="entry name" value="Cytochrome c-like domain"/>
    <property type="match status" value="1"/>
</dbReference>
<feature type="transmembrane region" description="Helical" evidence="5">
    <location>
        <begin position="16"/>
        <end position="36"/>
    </location>
</feature>
<dbReference type="Proteomes" id="UP000076643">
    <property type="component" value="Unassembled WGS sequence"/>
</dbReference>
<evidence type="ECO:0000256" key="2">
    <source>
        <dbReference type="ARBA" id="ARBA00022723"/>
    </source>
</evidence>
<dbReference type="InterPro" id="IPR051395">
    <property type="entry name" value="Cytochrome_c_Peroxidase/MauG"/>
</dbReference>
<dbReference type="SUPFAM" id="SSF46626">
    <property type="entry name" value="Cytochrome c"/>
    <property type="match status" value="1"/>
</dbReference>
<evidence type="ECO:0000256" key="4">
    <source>
        <dbReference type="PROSITE-ProRule" id="PRU00433"/>
    </source>
</evidence>
<evidence type="ECO:0000259" key="6">
    <source>
        <dbReference type="PROSITE" id="PS51007"/>
    </source>
</evidence>
<dbReference type="RefSeq" id="WP_063365700.1">
    <property type="nucleotide sequence ID" value="NZ_AQHB01000049.1"/>
</dbReference>
<evidence type="ECO:0000256" key="5">
    <source>
        <dbReference type="SAM" id="Phobius"/>
    </source>
</evidence>
<reference evidence="7 8" key="1">
    <citation type="submission" date="2013-07" db="EMBL/GenBank/DDBJ databases">
        <title>Comparative Genomic and Metabolomic Analysis of Twelve Strains of Pseudoalteromonas luteoviolacea.</title>
        <authorList>
            <person name="Vynne N.G."/>
            <person name="Mansson M."/>
            <person name="Gram L."/>
        </authorList>
    </citation>
    <scope>NUCLEOTIDE SEQUENCE [LARGE SCALE GENOMIC DNA]</scope>
    <source>
        <strain evidence="7 8">DSM 6061</strain>
    </source>
</reference>